<accession>A0A414NWS7</accession>
<reference evidence="1 2" key="1">
    <citation type="submission" date="2018-08" db="EMBL/GenBank/DDBJ databases">
        <title>A genome reference for cultivated species of the human gut microbiota.</title>
        <authorList>
            <person name="Zou Y."/>
            <person name="Xue W."/>
            <person name="Luo G."/>
        </authorList>
    </citation>
    <scope>NUCLEOTIDE SEQUENCE [LARGE SCALE GENOMIC DNA]</scope>
    <source>
        <strain evidence="1 2">AM25-21AC</strain>
    </source>
</reference>
<sequence>MCSDFNGTCTSIRIRTYCNAFRQILFSMIIIVNMHTEDTFMYFFTKRKHGFLCTTADKDFCILADSDIRPVIGWTDIIGNRLRPFIHDIFICCPADSRHAAPGQGACREGDGDDAG</sequence>
<protein>
    <submittedName>
        <fullName evidence="1">Uncharacterized protein</fullName>
    </submittedName>
</protein>
<gene>
    <name evidence="1" type="ORF">DW674_07475</name>
</gene>
<evidence type="ECO:0000313" key="1">
    <source>
        <dbReference type="EMBL" id="RHF51590.1"/>
    </source>
</evidence>
<proteinExistence type="predicted"/>
<evidence type="ECO:0000313" key="2">
    <source>
        <dbReference type="Proteomes" id="UP000283442"/>
    </source>
</evidence>
<comment type="caution">
    <text evidence="1">The sequence shown here is derived from an EMBL/GenBank/DDBJ whole genome shotgun (WGS) entry which is preliminary data.</text>
</comment>
<dbReference type="EMBL" id="QRHE01000006">
    <property type="protein sequence ID" value="RHF51590.1"/>
    <property type="molecule type" value="Genomic_DNA"/>
</dbReference>
<organism evidence="1 2">
    <name type="scientific">Mitsuokella multacida</name>
    <dbReference type="NCBI Taxonomy" id="52226"/>
    <lineage>
        <taxon>Bacteria</taxon>
        <taxon>Bacillati</taxon>
        <taxon>Bacillota</taxon>
        <taxon>Negativicutes</taxon>
        <taxon>Selenomonadales</taxon>
        <taxon>Selenomonadaceae</taxon>
        <taxon>Mitsuokella</taxon>
    </lineage>
</organism>
<name>A0A414NWS7_9FIRM</name>
<dbReference type="AlphaFoldDB" id="A0A414NWS7"/>
<dbReference type="Proteomes" id="UP000283442">
    <property type="component" value="Unassembled WGS sequence"/>
</dbReference>